<gene>
    <name evidence="1" type="ORF">KSB_02390</name>
</gene>
<dbReference type="Proteomes" id="UP000654345">
    <property type="component" value="Unassembled WGS sequence"/>
</dbReference>
<dbReference type="EMBL" id="BNJG01000001">
    <property type="protein sequence ID" value="GHO51764.1"/>
    <property type="molecule type" value="Genomic_DNA"/>
</dbReference>
<evidence type="ECO:0000313" key="2">
    <source>
        <dbReference type="Proteomes" id="UP000654345"/>
    </source>
</evidence>
<reference evidence="1 2" key="1">
    <citation type="journal article" date="2021" name="Int. J. Syst. Evol. Microbiol.">
        <title>Reticulibacter mediterranei gen. nov., sp. nov., within the new family Reticulibacteraceae fam. nov., and Ktedonospora formicarum gen. nov., sp. nov., Ktedonobacter robiniae sp. nov., Dictyobacter formicarum sp. nov. and Dictyobacter arantiisoli sp. nov., belonging to the class Ktedonobacteria.</title>
        <authorList>
            <person name="Yabe S."/>
            <person name="Zheng Y."/>
            <person name="Wang C.M."/>
            <person name="Sakai Y."/>
            <person name="Abe K."/>
            <person name="Yokota A."/>
            <person name="Donadio S."/>
            <person name="Cavaletti L."/>
            <person name="Monciardini P."/>
        </authorList>
    </citation>
    <scope>NUCLEOTIDE SEQUENCE [LARGE SCALE GENOMIC DNA]</scope>
    <source>
        <strain evidence="1 2">SOSP1-30</strain>
    </source>
</reference>
<keyword evidence="2" id="KW-1185">Reference proteome</keyword>
<comment type="caution">
    <text evidence="1">The sequence shown here is derived from an EMBL/GenBank/DDBJ whole genome shotgun (WGS) entry which is preliminary data.</text>
</comment>
<organism evidence="1 2">
    <name type="scientific">Ktedonobacter robiniae</name>
    <dbReference type="NCBI Taxonomy" id="2778365"/>
    <lineage>
        <taxon>Bacteria</taxon>
        <taxon>Bacillati</taxon>
        <taxon>Chloroflexota</taxon>
        <taxon>Ktedonobacteria</taxon>
        <taxon>Ktedonobacterales</taxon>
        <taxon>Ktedonobacteraceae</taxon>
        <taxon>Ktedonobacter</taxon>
    </lineage>
</organism>
<protein>
    <recommendedName>
        <fullName evidence="3">Glycosyltransferase subfamily 4-like N-terminal domain-containing protein</fullName>
    </recommendedName>
</protein>
<dbReference type="Pfam" id="PF13692">
    <property type="entry name" value="Glyco_trans_1_4"/>
    <property type="match status" value="1"/>
</dbReference>
<name>A0ABQ3UGC5_9CHLR</name>
<evidence type="ECO:0008006" key="3">
    <source>
        <dbReference type="Google" id="ProtNLM"/>
    </source>
</evidence>
<dbReference type="CDD" id="cd03801">
    <property type="entry name" value="GT4_PimA-like"/>
    <property type="match status" value="1"/>
</dbReference>
<accession>A0ABQ3UGC5</accession>
<dbReference type="PANTHER" id="PTHR12526:SF600">
    <property type="entry name" value="GLYCOSYL TRANSFERASE GROUP 1"/>
    <property type="match status" value="1"/>
</dbReference>
<dbReference type="PANTHER" id="PTHR12526">
    <property type="entry name" value="GLYCOSYLTRANSFERASE"/>
    <property type="match status" value="1"/>
</dbReference>
<evidence type="ECO:0000313" key="1">
    <source>
        <dbReference type="EMBL" id="GHO51764.1"/>
    </source>
</evidence>
<dbReference type="SUPFAM" id="SSF53756">
    <property type="entry name" value="UDP-Glycosyltransferase/glycogen phosphorylase"/>
    <property type="match status" value="1"/>
</dbReference>
<sequence>MAGGDFDLVHVEFIRALGALPKQLPLPVVWDAVDCISLLYEQGAKYGVTPMLRFIGKREASRTRAYEHTQLRRFQHVLVTSPRDQQALSAIAQDARLGEDKRPPAPITVLPHGVDQEYYQYYQGERQPDTLIFSGKMSFHANVAGALHLAKNIMPLIWRERPQVRLVIAGSKPPASVRSLARDPRVGVTGYIDDLRSSIREAHVAVCPLPYAVGVQNKALEAMALGTPVVASSHVTAGLKAVPGQDILVADEPELFAQAVLCLLDDQALWQMISQNGHMYIEKHHNWKHIVNDLTSIYAQSIYDNNASLFAQER</sequence>
<proteinExistence type="predicted"/>
<dbReference type="Gene3D" id="3.40.50.2000">
    <property type="entry name" value="Glycogen Phosphorylase B"/>
    <property type="match status" value="2"/>
</dbReference>